<gene>
    <name evidence="2" type="ORF">SAMN04488054_1356</name>
</gene>
<protein>
    <submittedName>
        <fullName evidence="2">Transposase DDE domain-containing protein</fullName>
    </submittedName>
</protein>
<feature type="domain" description="Transposase IS4-like" evidence="1">
    <location>
        <begin position="98"/>
        <end position="343"/>
    </location>
</feature>
<dbReference type="EMBL" id="FOTY01000035">
    <property type="protein sequence ID" value="SFM33638.1"/>
    <property type="molecule type" value="Genomic_DNA"/>
</dbReference>
<dbReference type="Proteomes" id="UP000199668">
    <property type="component" value="Unassembled WGS sequence"/>
</dbReference>
<dbReference type="GO" id="GO:0004803">
    <property type="term" value="F:transposase activity"/>
    <property type="evidence" value="ECO:0007669"/>
    <property type="project" value="InterPro"/>
</dbReference>
<accession>A0A1I4Q0N6</accession>
<reference evidence="2 3" key="1">
    <citation type="submission" date="2016-10" db="EMBL/GenBank/DDBJ databases">
        <authorList>
            <person name="de Groot N.N."/>
        </authorList>
    </citation>
    <scope>NUCLEOTIDE SEQUENCE [LARGE SCALE GENOMIC DNA]</scope>
    <source>
        <strain evidence="2 3">CGMCC 1.6134</strain>
    </source>
</reference>
<dbReference type="STRING" id="266892.SAMN04488054_1356"/>
<dbReference type="SUPFAM" id="SSF53098">
    <property type="entry name" value="Ribonuclease H-like"/>
    <property type="match status" value="1"/>
</dbReference>
<dbReference type="GO" id="GO:0003677">
    <property type="term" value="F:DNA binding"/>
    <property type="evidence" value="ECO:0007669"/>
    <property type="project" value="InterPro"/>
</dbReference>
<dbReference type="GO" id="GO:0006313">
    <property type="term" value="P:DNA transposition"/>
    <property type="evidence" value="ECO:0007669"/>
    <property type="project" value="InterPro"/>
</dbReference>
<name>A0A1I4Q0N6_9BACI</name>
<proteinExistence type="predicted"/>
<dbReference type="RefSeq" id="WP_090928342.1">
    <property type="nucleotide sequence ID" value="NZ_FOTY01000035.1"/>
</dbReference>
<dbReference type="AlphaFoldDB" id="A0A1I4Q0N6"/>
<organism evidence="2 3">
    <name type="scientific">Salibacterium qingdaonense</name>
    <dbReference type="NCBI Taxonomy" id="266892"/>
    <lineage>
        <taxon>Bacteria</taxon>
        <taxon>Bacillati</taxon>
        <taxon>Bacillota</taxon>
        <taxon>Bacilli</taxon>
        <taxon>Bacillales</taxon>
        <taxon>Bacillaceae</taxon>
    </lineage>
</organism>
<keyword evidence="3" id="KW-1185">Reference proteome</keyword>
<evidence type="ECO:0000313" key="3">
    <source>
        <dbReference type="Proteomes" id="UP000199668"/>
    </source>
</evidence>
<dbReference type="InterPro" id="IPR002559">
    <property type="entry name" value="Transposase_11"/>
</dbReference>
<dbReference type="Pfam" id="PF01609">
    <property type="entry name" value="DDE_Tnp_1"/>
    <property type="match status" value="1"/>
</dbReference>
<evidence type="ECO:0000259" key="1">
    <source>
        <dbReference type="Pfam" id="PF01609"/>
    </source>
</evidence>
<evidence type="ECO:0000313" key="2">
    <source>
        <dbReference type="EMBL" id="SFM33638.1"/>
    </source>
</evidence>
<dbReference type="OrthoDB" id="2519014at2"/>
<sequence>MSTVSYSSWIANIFHQWNLRFFMSAPAAWHMQQLLEGWTREHRNGSVKALQEAANHSAHHSSVTRFFRTSRVDDDALERKLQRLVLQHIRRQASSANPVLIAIDDTVVPKSKPSSQAHHPIDDGGYHFDHQTGTTVYGHQWLTIMAGTSERLYPYHIERYDKEHGPGKIDLALQQLRTIDVGNRPVYVLADSWYASEKRLRAVRDRGWHFIGAIKSNRVLDTAPMPLPARNWAQRARQVEDPDLVTVRTTTYEMVRFQGRLKSGLSGVVVGSRASASHEAYRFFFSTDPSMTAADVLSWYQHRWAIETFFQEAKGKLSMGGYRLRSAPAIRRYLLLLQTAWLLLAWAFTGTISEAFHASHLDHRRREIADIYQRARAGATLESVYKTYRVA</sequence>
<dbReference type="InterPro" id="IPR012337">
    <property type="entry name" value="RNaseH-like_sf"/>
</dbReference>